<sequence>MTYLTSVGEVVYACIVLCVLYVFSVYMYLCVLVIKYIIGLAM</sequence>
<keyword evidence="1" id="KW-0812">Transmembrane</keyword>
<evidence type="ECO:0000256" key="1">
    <source>
        <dbReference type="SAM" id="Phobius"/>
    </source>
</evidence>
<proteinExistence type="predicted"/>
<reference evidence="2" key="1">
    <citation type="submission" date="2020-06" db="EMBL/GenBank/DDBJ databases">
        <title>Lateral gene transfer of anion-conducting channel rhodopsins between green algae and giant viruses.</title>
        <authorList>
            <person name="Rozenberg A."/>
            <person name="Oppermann J."/>
            <person name="Wietek J."/>
            <person name="Fernandez Lahore R.G."/>
            <person name="Sandaa R.-A."/>
            <person name="Bratbak G."/>
            <person name="Hegemann P."/>
            <person name="Beja O."/>
        </authorList>
    </citation>
    <scope>NUCLEOTIDE SEQUENCE</scope>
    <source>
        <strain evidence="2">01B</strain>
    </source>
</reference>
<keyword evidence="1" id="KW-0472">Membrane</keyword>
<protein>
    <submittedName>
        <fullName evidence="2">Uncharacterized protein</fullName>
    </submittedName>
</protein>
<organism evidence="2">
    <name type="scientific">Pyramimonas orientalis virus</name>
    <name type="common">PoV01</name>
    <dbReference type="NCBI Taxonomy" id="455367"/>
    <lineage>
        <taxon>Viruses</taxon>
        <taxon>Varidnaviria</taxon>
        <taxon>Bamfordvirae</taxon>
        <taxon>Nucleocytoviricota</taxon>
        <taxon>Megaviricetes</taxon>
        <taxon>Imitervirales</taxon>
        <taxon>Allomimiviridae</taxon>
        <taxon>Heliosvirus</taxon>
        <taxon>Heliosvirus raunefjordenense</taxon>
    </lineage>
</organism>
<name>A0A7M3UPF1_POV01</name>
<dbReference type="EMBL" id="MT663543">
    <property type="protein sequence ID" value="QOI90638.1"/>
    <property type="molecule type" value="Genomic_DNA"/>
</dbReference>
<feature type="transmembrane region" description="Helical" evidence="1">
    <location>
        <begin position="12"/>
        <end position="38"/>
    </location>
</feature>
<accession>A0A7M3UPF1</accession>
<gene>
    <name evidence="2" type="ORF">HWQ62_00507</name>
</gene>
<evidence type="ECO:0000313" key="2">
    <source>
        <dbReference type="EMBL" id="QOI90638.1"/>
    </source>
</evidence>
<organismHost>
    <name type="scientific">Pyramimonas plurioculata</name>
    <dbReference type="NCBI Taxonomy" id="36893"/>
</organismHost>
<keyword evidence="1" id="KW-1133">Transmembrane helix</keyword>